<dbReference type="GO" id="GO:0019432">
    <property type="term" value="P:triglyceride biosynthetic process"/>
    <property type="evidence" value="ECO:0007669"/>
    <property type="project" value="TreeGrafter"/>
</dbReference>
<dbReference type="GO" id="GO:0004144">
    <property type="term" value="F:diacylglycerol O-acyltransferase activity"/>
    <property type="evidence" value="ECO:0007669"/>
    <property type="project" value="TreeGrafter"/>
</dbReference>
<evidence type="ECO:0000256" key="10">
    <source>
        <dbReference type="ARBA" id="ARBA00023315"/>
    </source>
</evidence>
<evidence type="ECO:0000256" key="8">
    <source>
        <dbReference type="ARBA" id="ARBA00023098"/>
    </source>
</evidence>
<evidence type="ECO:0000256" key="11">
    <source>
        <dbReference type="RuleBase" id="RU367023"/>
    </source>
</evidence>
<gene>
    <name evidence="12" type="primary">MOGAT1</name>
    <name evidence="12" type="ORF">TNCT_640501</name>
</gene>
<keyword evidence="3" id="KW-0444">Lipid biosynthesis</keyword>
<evidence type="ECO:0000256" key="1">
    <source>
        <dbReference type="ARBA" id="ARBA00004477"/>
    </source>
</evidence>
<evidence type="ECO:0000256" key="4">
    <source>
        <dbReference type="ARBA" id="ARBA00022679"/>
    </source>
</evidence>
<dbReference type="CDD" id="cd07987">
    <property type="entry name" value="LPLAT_MGAT-like"/>
    <property type="match status" value="1"/>
</dbReference>
<proteinExistence type="inferred from homology"/>
<evidence type="ECO:0000313" key="13">
    <source>
        <dbReference type="Proteomes" id="UP000887116"/>
    </source>
</evidence>
<sequence>MSNQDKLEAVSIRELPSISIKPVKTFEETMFASARLIQRPNMKILGIEFAPLSLPLERRLQTFAVFYYCTSFLFIGCSMLGLSIYLLCTRFFFIPLLYFAWFVYDHKQCCQGGRRWEWFRHWRLWKYFSDYFPVTMVKTADLDPNKNYIFGYHPHGIMCYGAFSCFGTEARNFSKEFPGIIPRILTLEGQFWFPLHREHVMSSGACAATRESIEYLLTKEGKGNALILVIGGAAEALDAHPGDINLVLKRRRGFVRLALKHGASLVPIFAFGENDIYMQIENPQGSLLRQIQEKIKSFLGFSTPLIRGRGMFQYNYGLLPYRKPITVIIGKPIDVEKILEPTDEDIKNLHQKYIDSLTALFEEHKVKHGPNLKLTLS</sequence>
<dbReference type="Pfam" id="PF03982">
    <property type="entry name" value="DAGAT"/>
    <property type="match status" value="1"/>
</dbReference>
<comment type="caution">
    <text evidence="12">The sequence shown here is derived from an EMBL/GenBank/DDBJ whole genome shotgun (WGS) entry which is preliminary data.</text>
</comment>
<dbReference type="PANTHER" id="PTHR12317">
    <property type="entry name" value="DIACYLGLYCEROL O-ACYLTRANSFERASE"/>
    <property type="match status" value="1"/>
</dbReference>
<evidence type="ECO:0000256" key="3">
    <source>
        <dbReference type="ARBA" id="ARBA00022516"/>
    </source>
</evidence>
<keyword evidence="6 11" id="KW-0256">Endoplasmic reticulum</keyword>
<keyword evidence="5 11" id="KW-0812">Transmembrane</keyword>
<keyword evidence="9 11" id="KW-0472">Membrane</keyword>
<dbReference type="EMBL" id="BMAO01010756">
    <property type="protein sequence ID" value="GFQ69296.1"/>
    <property type="molecule type" value="Genomic_DNA"/>
</dbReference>
<keyword evidence="7 11" id="KW-1133">Transmembrane helix</keyword>
<evidence type="ECO:0000256" key="2">
    <source>
        <dbReference type="ARBA" id="ARBA00005420"/>
    </source>
</evidence>
<accession>A0A8X6F4C8</accession>
<dbReference type="GO" id="GO:0005789">
    <property type="term" value="C:endoplasmic reticulum membrane"/>
    <property type="evidence" value="ECO:0007669"/>
    <property type="project" value="UniProtKB-SubCell"/>
</dbReference>
<reference evidence="12" key="1">
    <citation type="submission" date="2020-07" db="EMBL/GenBank/DDBJ databases">
        <title>Multicomponent nature underlies the extraordinary mechanical properties of spider dragline silk.</title>
        <authorList>
            <person name="Kono N."/>
            <person name="Nakamura H."/>
            <person name="Mori M."/>
            <person name="Yoshida Y."/>
            <person name="Ohtoshi R."/>
            <person name="Malay A.D."/>
            <person name="Moran D.A.P."/>
            <person name="Tomita M."/>
            <person name="Numata K."/>
            <person name="Arakawa K."/>
        </authorList>
    </citation>
    <scope>NUCLEOTIDE SEQUENCE</scope>
</reference>
<evidence type="ECO:0000256" key="9">
    <source>
        <dbReference type="ARBA" id="ARBA00023136"/>
    </source>
</evidence>
<evidence type="ECO:0000256" key="7">
    <source>
        <dbReference type="ARBA" id="ARBA00022989"/>
    </source>
</evidence>
<keyword evidence="10" id="KW-0012">Acyltransferase</keyword>
<dbReference type="EC" id="2.3.1.-" evidence="11"/>
<name>A0A8X6F4C8_TRICU</name>
<comment type="subcellular location">
    <subcellularLocation>
        <location evidence="1 11">Endoplasmic reticulum membrane</location>
        <topology evidence="1 11">Multi-pass membrane protein</topology>
    </subcellularLocation>
</comment>
<organism evidence="12 13">
    <name type="scientific">Trichonephila clavata</name>
    <name type="common">Joro spider</name>
    <name type="synonym">Nephila clavata</name>
    <dbReference type="NCBI Taxonomy" id="2740835"/>
    <lineage>
        <taxon>Eukaryota</taxon>
        <taxon>Metazoa</taxon>
        <taxon>Ecdysozoa</taxon>
        <taxon>Arthropoda</taxon>
        <taxon>Chelicerata</taxon>
        <taxon>Arachnida</taxon>
        <taxon>Araneae</taxon>
        <taxon>Araneomorphae</taxon>
        <taxon>Entelegynae</taxon>
        <taxon>Araneoidea</taxon>
        <taxon>Nephilidae</taxon>
        <taxon>Trichonephila</taxon>
    </lineage>
</organism>
<comment type="similarity">
    <text evidence="2 11">Belongs to the diacylglycerol acyltransferase family.</text>
</comment>
<evidence type="ECO:0000313" key="12">
    <source>
        <dbReference type="EMBL" id="GFQ69296.1"/>
    </source>
</evidence>
<dbReference type="InterPro" id="IPR007130">
    <property type="entry name" value="DAGAT"/>
</dbReference>
<dbReference type="Proteomes" id="UP000887116">
    <property type="component" value="Unassembled WGS sequence"/>
</dbReference>
<evidence type="ECO:0000256" key="5">
    <source>
        <dbReference type="ARBA" id="ARBA00022692"/>
    </source>
</evidence>
<dbReference type="SUPFAM" id="SSF69593">
    <property type="entry name" value="Glycerol-3-phosphate (1)-acyltransferase"/>
    <property type="match status" value="1"/>
</dbReference>
<evidence type="ECO:0000256" key="6">
    <source>
        <dbReference type="ARBA" id="ARBA00022824"/>
    </source>
</evidence>
<protein>
    <recommendedName>
        <fullName evidence="11">Acyltransferase</fullName>
        <ecNumber evidence="11">2.3.1.-</ecNumber>
    </recommendedName>
</protein>
<comment type="caution">
    <text evidence="11">Lacks conserved residue(s) required for the propagation of feature annotation.</text>
</comment>
<keyword evidence="13" id="KW-1185">Reference proteome</keyword>
<feature type="transmembrane region" description="Helical" evidence="11">
    <location>
        <begin position="60"/>
        <end position="77"/>
    </location>
</feature>
<keyword evidence="8" id="KW-0443">Lipid metabolism</keyword>
<dbReference type="OrthoDB" id="264532at2759"/>
<dbReference type="PANTHER" id="PTHR12317:SF79">
    <property type="entry name" value="ACYLTRANSFERASE"/>
    <property type="match status" value="1"/>
</dbReference>
<dbReference type="AlphaFoldDB" id="A0A8X6F4C8"/>
<keyword evidence="4 11" id="KW-0808">Transferase</keyword>